<feature type="compositionally biased region" description="Polar residues" evidence="1">
    <location>
        <begin position="80"/>
        <end position="90"/>
    </location>
</feature>
<dbReference type="Proteomes" id="UP001279734">
    <property type="component" value="Unassembled WGS sequence"/>
</dbReference>
<feature type="region of interest" description="Disordered" evidence="1">
    <location>
        <begin position="62"/>
        <end position="90"/>
    </location>
</feature>
<dbReference type="EMBL" id="BSYO01000006">
    <property type="protein sequence ID" value="GMH06040.1"/>
    <property type="molecule type" value="Genomic_DNA"/>
</dbReference>
<name>A0AAD3S7P3_NEPGR</name>
<feature type="compositionally biased region" description="Polar residues" evidence="1">
    <location>
        <begin position="18"/>
        <end position="37"/>
    </location>
</feature>
<protein>
    <submittedName>
        <fullName evidence="2">Uncharacterized protein</fullName>
    </submittedName>
</protein>
<evidence type="ECO:0000256" key="1">
    <source>
        <dbReference type="SAM" id="MobiDB-lite"/>
    </source>
</evidence>
<keyword evidence="3" id="KW-1185">Reference proteome</keyword>
<sequence>MVIRPLPLLANAELSSQVTLPSQLGSDDTLGSPNSPDSGPHGLSQVPLLGWQIDPVGAGVSLPENQLSLPPQISFADPHTSPNHSDSSCIQNECVPSNSSAASGHQARFCAAACYVLASFLWLE</sequence>
<proteinExistence type="predicted"/>
<gene>
    <name evidence="2" type="ORF">Nepgr_007880</name>
</gene>
<evidence type="ECO:0000313" key="2">
    <source>
        <dbReference type="EMBL" id="GMH06040.1"/>
    </source>
</evidence>
<comment type="caution">
    <text evidence="2">The sequence shown here is derived from an EMBL/GenBank/DDBJ whole genome shotgun (WGS) entry which is preliminary data.</text>
</comment>
<organism evidence="2 3">
    <name type="scientific">Nepenthes gracilis</name>
    <name type="common">Slender pitcher plant</name>
    <dbReference type="NCBI Taxonomy" id="150966"/>
    <lineage>
        <taxon>Eukaryota</taxon>
        <taxon>Viridiplantae</taxon>
        <taxon>Streptophyta</taxon>
        <taxon>Embryophyta</taxon>
        <taxon>Tracheophyta</taxon>
        <taxon>Spermatophyta</taxon>
        <taxon>Magnoliopsida</taxon>
        <taxon>eudicotyledons</taxon>
        <taxon>Gunneridae</taxon>
        <taxon>Pentapetalae</taxon>
        <taxon>Caryophyllales</taxon>
        <taxon>Nepenthaceae</taxon>
        <taxon>Nepenthes</taxon>
    </lineage>
</organism>
<accession>A0AAD3S7P3</accession>
<evidence type="ECO:0000313" key="3">
    <source>
        <dbReference type="Proteomes" id="UP001279734"/>
    </source>
</evidence>
<feature type="region of interest" description="Disordered" evidence="1">
    <location>
        <begin position="18"/>
        <end position="47"/>
    </location>
</feature>
<dbReference type="AlphaFoldDB" id="A0AAD3S7P3"/>
<reference evidence="2" key="1">
    <citation type="submission" date="2023-05" db="EMBL/GenBank/DDBJ databases">
        <title>Nepenthes gracilis genome sequencing.</title>
        <authorList>
            <person name="Fukushima K."/>
        </authorList>
    </citation>
    <scope>NUCLEOTIDE SEQUENCE</scope>
    <source>
        <strain evidence="2">SING2019-196</strain>
    </source>
</reference>